<keyword evidence="2" id="KW-0472">Membrane</keyword>
<feature type="transmembrane region" description="Helical" evidence="2">
    <location>
        <begin position="38"/>
        <end position="56"/>
    </location>
</feature>
<feature type="compositionally biased region" description="Basic and acidic residues" evidence="1">
    <location>
        <begin position="67"/>
        <end position="79"/>
    </location>
</feature>
<reference evidence="3 4" key="2">
    <citation type="journal article" date="2011" name="Stand. Genomic Sci.">
        <title>Complete genome sequence of Leadbetterella byssophila type strain (4M15).</title>
        <authorList>
            <person name="Abt B."/>
            <person name="Teshima H."/>
            <person name="Lucas S."/>
            <person name="Lapidus A."/>
            <person name="Del Rio T.G."/>
            <person name="Nolan M."/>
            <person name="Tice H."/>
            <person name="Cheng J.F."/>
            <person name="Pitluck S."/>
            <person name="Liolios K."/>
            <person name="Pagani I."/>
            <person name="Ivanova N."/>
            <person name="Mavromatis K."/>
            <person name="Pati A."/>
            <person name="Tapia R."/>
            <person name="Han C."/>
            <person name="Goodwin L."/>
            <person name="Chen A."/>
            <person name="Palaniappan K."/>
            <person name="Land M."/>
            <person name="Hauser L."/>
            <person name="Chang Y.J."/>
            <person name="Jeffries C.D."/>
            <person name="Rohde M."/>
            <person name="Goker M."/>
            <person name="Tindall B.J."/>
            <person name="Detter J.C."/>
            <person name="Woyke T."/>
            <person name="Bristow J."/>
            <person name="Eisen J.A."/>
            <person name="Markowitz V."/>
            <person name="Hugenholtz P."/>
            <person name="Klenk H.P."/>
            <person name="Kyrpides N.C."/>
        </authorList>
    </citation>
    <scope>NUCLEOTIDE SEQUENCE [LARGE SCALE GENOMIC DNA]</scope>
    <source>
        <strain evidence="4">DSM 17132 / JCM 16389 / KACC 11308 / NBRC 106382 / 4M15</strain>
    </source>
</reference>
<evidence type="ECO:0000313" key="3">
    <source>
        <dbReference type="EMBL" id="ADQ16169.1"/>
    </source>
</evidence>
<evidence type="ECO:0000256" key="2">
    <source>
        <dbReference type="SAM" id="Phobius"/>
    </source>
</evidence>
<dbReference type="OrthoDB" id="1523584at2"/>
<evidence type="ECO:0000313" key="4">
    <source>
        <dbReference type="Proteomes" id="UP000007435"/>
    </source>
</evidence>
<evidence type="ECO:0000256" key="1">
    <source>
        <dbReference type="SAM" id="MobiDB-lite"/>
    </source>
</evidence>
<keyword evidence="2" id="KW-0812">Transmembrane</keyword>
<keyword evidence="4" id="KW-1185">Reference proteome</keyword>
<dbReference type="RefSeq" id="WP_013407224.1">
    <property type="nucleotide sequence ID" value="NC_014655.1"/>
</dbReference>
<accession>E4RW26</accession>
<feature type="region of interest" description="Disordered" evidence="1">
    <location>
        <begin position="67"/>
        <end position="86"/>
    </location>
</feature>
<keyword evidence="2" id="KW-1133">Transmembrane helix</keyword>
<dbReference type="KEGG" id="lby:Lbys_0391"/>
<gene>
    <name evidence="3" type="ordered locus">Lbys_0391</name>
</gene>
<dbReference type="eggNOG" id="COG3266">
    <property type="taxonomic scope" value="Bacteria"/>
</dbReference>
<protein>
    <recommendedName>
        <fullName evidence="5">Outer membrane protein beta-barrel domain-containing protein</fullName>
    </recommendedName>
</protein>
<organism evidence="3 4">
    <name type="scientific">Leadbetterella byssophila (strain DSM 17132 / JCM 16389 / KACC 11308 / NBRC 106382 / 4M15)</name>
    <dbReference type="NCBI Taxonomy" id="649349"/>
    <lineage>
        <taxon>Bacteria</taxon>
        <taxon>Pseudomonadati</taxon>
        <taxon>Bacteroidota</taxon>
        <taxon>Cytophagia</taxon>
        <taxon>Cytophagales</taxon>
        <taxon>Leadbetterellaceae</taxon>
        <taxon>Leadbetterella</taxon>
    </lineage>
</organism>
<proteinExistence type="predicted"/>
<name>E4RW26_LEAB4</name>
<evidence type="ECO:0008006" key="5">
    <source>
        <dbReference type="Google" id="ProtNLM"/>
    </source>
</evidence>
<dbReference type="EMBL" id="CP002305">
    <property type="protein sequence ID" value="ADQ16169.1"/>
    <property type="molecule type" value="Genomic_DNA"/>
</dbReference>
<dbReference type="Proteomes" id="UP000007435">
    <property type="component" value="Chromosome"/>
</dbReference>
<sequence>MKELDELFKKTLGEAHYAFREEDWELLEPRLPKKRNKLILLPWAAAIILIGAFLWLRIPHQTTSKKEEFVTNKTEEKEGNQAPTIGPKELDLNKVISKSAAKIDRKPERKIIERSVTWEGPKDISVPATQLALKPLEPKSFPFPVYIHPNFPELLNFTESTFIEVNDLPKKRTNWGHLGLIAGPDLTSVRGAGQNSLSANVGLAYTYPLTKRWSVSAGAFYSRKNYKSPYSFYSTSSKGYYDPTDVKAICEVLSVPVGINYTLWNKKDQSFQLNAGASSYFMLKEKYTMQYEHSPDKEYVIKGENQHYFGVIDLAVTYSKKNWGIRPFYQIPITGIGYGNIPLQSGGVALIIGLTHQ</sequence>
<reference key="1">
    <citation type="submission" date="2010-11" db="EMBL/GenBank/DDBJ databases">
        <title>The complete genome of Leadbetterella byssophila DSM 17132.</title>
        <authorList>
            <consortium name="US DOE Joint Genome Institute (JGI-PGF)"/>
            <person name="Lucas S."/>
            <person name="Copeland A."/>
            <person name="Lapidus A."/>
            <person name="Glavina del Rio T."/>
            <person name="Dalin E."/>
            <person name="Tice H."/>
            <person name="Bruce D."/>
            <person name="Goodwin L."/>
            <person name="Pitluck S."/>
            <person name="Kyrpides N."/>
            <person name="Mavromatis K."/>
            <person name="Ivanova N."/>
            <person name="Teshima H."/>
            <person name="Brettin T."/>
            <person name="Detter J.C."/>
            <person name="Han C."/>
            <person name="Tapia R."/>
            <person name="Land M."/>
            <person name="Hauser L."/>
            <person name="Markowitz V."/>
            <person name="Cheng J.-F."/>
            <person name="Hugenholtz P."/>
            <person name="Woyke T."/>
            <person name="Wu D."/>
            <person name="Tindall B."/>
            <person name="Pomrenke H.G."/>
            <person name="Brambilla E."/>
            <person name="Klenk H.-P."/>
            <person name="Eisen J.A."/>
        </authorList>
    </citation>
    <scope>NUCLEOTIDE SEQUENCE [LARGE SCALE GENOMIC DNA]</scope>
    <source>
        <strain>DSM 17132</strain>
    </source>
</reference>
<dbReference type="HOGENOM" id="CLU_036812_0_0_10"/>
<dbReference type="STRING" id="649349.Lbys_0391"/>
<dbReference type="AlphaFoldDB" id="E4RW26"/>